<dbReference type="GO" id="GO:0034196">
    <property type="term" value="P:acylglycerol transport"/>
    <property type="evidence" value="ECO:0007669"/>
    <property type="project" value="InterPro"/>
</dbReference>
<dbReference type="AlphaFoldDB" id="A0A8K0H566"/>
<proteinExistence type="predicted"/>
<evidence type="ECO:0000313" key="2">
    <source>
        <dbReference type="Proteomes" id="UP000796880"/>
    </source>
</evidence>
<reference evidence="1" key="1">
    <citation type="submission" date="2020-03" db="EMBL/GenBank/DDBJ databases">
        <title>A high-quality chromosome-level genome assembly of a woody plant with both climbing and erect habits, Rhamnella rubrinervis.</title>
        <authorList>
            <person name="Lu Z."/>
            <person name="Yang Y."/>
            <person name="Zhu X."/>
            <person name="Sun Y."/>
        </authorList>
    </citation>
    <scope>NUCLEOTIDE SEQUENCE</scope>
    <source>
        <strain evidence="1">BYM</strain>
        <tissue evidence="1">Leaf</tissue>
    </source>
</reference>
<keyword evidence="2" id="KW-1185">Reference proteome</keyword>
<accession>A0A8K0H566</accession>
<gene>
    <name evidence="1" type="ORF">FNV43_RR11236</name>
</gene>
<dbReference type="GO" id="GO:0070300">
    <property type="term" value="F:phosphatidic acid binding"/>
    <property type="evidence" value="ECO:0007669"/>
    <property type="project" value="InterPro"/>
</dbReference>
<dbReference type="PANTHER" id="PTHR34954">
    <property type="entry name" value="EXPRESSED PROTEIN"/>
    <property type="match status" value="1"/>
</dbReference>
<evidence type="ECO:0008006" key="3">
    <source>
        <dbReference type="Google" id="ProtNLM"/>
    </source>
</evidence>
<dbReference type="OrthoDB" id="512148at2759"/>
<dbReference type="EMBL" id="VOIH02000005">
    <property type="protein sequence ID" value="KAF3446057.1"/>
    <property type="molecule type" value="Genomic_DNA"/>
</dbReference>
<dbReference type="PANTHER" id="PTHR34954:SF3">
    <property type="entry name" value="EXPRESSED PROTEIN"/>
    <property type="match status" value="1"/>
</dbReference>
<comment type="caution">
    <text evidence="1">The sequence shown here is derived from an EMBL/GenBank/DDBJ whole genome shotgun (WGS) entry which is preliminary data.</text>
</comment>
<name>A0A8K0H566_9ROSA</name>
<protein>
    <recommendedName>
        <fullName evidence="3">Protein TRIGALACTOSYLDIACYLGLYCEROL 4, chloroplastic</fullName>
    </recommendedName>
</protein>
<sequence>MDAARASRVLRIQQLSLLGNGFPLGIIPSYSPTTRRDLGSFSLQSLLLRPATSNWWLGLIGQIRPKKLISDIKAEFLTRDDQEFPRFKDVAKHILDKSFYSFGLSTQLSVTPSSAIKLSTETHGEKERRDKLMLYHKLPYHDITLEAAWPQLFIDHKGQYWDVPESISLDLLSLVSESGLRYRFGMHKNSGLPRAVNGVNADVPHALMPGLCTKAAFSYEKSRDFWRRKQKQQDIIETTDKGLFWRPSYDLRLAEPHAAVSGIIKLYGDLTRVDARLDVCSASACAQRLLNGLKKSSVNSAVDPMSSPRLNLIFQQQVAGPIAFRVDSRVSLGSSSEKQGPHIEDSIFSLSYSLRLLKSGKVVAWYSPKRKEGMVELRLFEF</sequence>
<organism evidence="1 2">
    <name type="scientific">Rhamnella rubrinervis</name>
    <dbReference type="NCBI Taxonomy" id="2594499"/>
    <lineage>
        <taxon>Eukaryota</taxon>
        <taxon>Viridiplantae</taxon>
        <taxon>Streptophyta</taxon>
        <taxon>Embryophyta</taxon>
        <taxon>Tracheophyta</taxon>
        <taxon>Spermatophyta</taxon>
        <taxon>Magnoliopsida</taxon>
        <taxon>eudicotyledons</taxon>
        <taxon>Gunneridae</taxon>
        <taxon>Pentapetalae</taxon>
        <taxon>rosids</taxon>
        <taxon>fabids</taxon>
        <taxon>Rosales</taxon>
        <taxon>Rhamnaceae</taxon>
        <taxon>rhamnoid group</taxon>
        <taxon>Rhamneae</taxon>
        <taxon>Rhamnella</taxon>
    </lineage>
</organism>
<evidence type="ECO:0000313" key="1">
    <source>
        <dbReference type="EMBL" id="KAF3446057.1"/>
    </source>
</evidence>
<dbReference type="GO" id="GO:1990052">
    <property type="term" value="P:ER to chloroplast lipid transport"/>
    <property type="evidence" value="ECO:0007669"/>
    <property type="project" value="InterPro"/>
</dbReference>
<dbReference type="InterPro" id="IPR044160">
    <property type="entry name" value="TGD4-like"/>
</dbReference>
<dbReference type="GO" id="GO:0009941">
    <property type="term" value="C:chloroplast envelope"/>
    <property type="evidence" value="ECO:0007669"/>
    <property type="project" value="TreeGrafter"/>
</dbReference>
<dbReference type="Proteomes" id="UP000796880">
    <property type="component" value="Unassembled WGS sequence"/>
</dbReference>